<dbReference type="InterPro" id="IPR050505">
    <property type="entry name" value="WDR55/POC1"/>
</dbReference>
<dbReference type="InterPro" id="IPR019775">
    <property type="entry name" value="WD40_repeat_CS"/>
</dbReference>
<evidence type="ECO:0000313" key="4">
    <source>
        <dbReference type="EMBL" id="CAB9513612.1"/>
    </source>
</evidence>
<organism evidence="4 5">
    <name type="scientific">Seminavis robusta</name>
    <dbReference type="NCBI Taxonomy" id="568900"/>
    <lineage>
        <taxon>Eukaryota</taxon>
        <taxon>Sar</taxon>
        <taxon>Stramenopiles</taxon>
        <taxon>Ochrophyta</taxon>
        <taxon>Bacillariophyta</taxon>
        <taxon>Bacillariophyceae</taxon>
        <taxon>Bacillariophycidae</taxon>
        <taxon>Naviculales</taxon>
        <taxon>Naviculaceae</taxon>
        <taxon>Seminavis</taxon>
    </lineage>
</organism>
<dbReference type="SMART" id="SM00320">
    <property type="entry name" value="WD40"/>
    <property type="match status" value="7"/>
</dbReference>
<dbReference type="SUPFAM" id="SSF50978">
    <property type="entry name" value="WD40 repeat-like"/>
    <property type="match status" value="1"/>
</dbReference>
<dbReference type="InterPro" id="IPR020472">
    <property type="entry name" value="WD40_PAC1"/>
</dbReference>
<evidence type="ECO:0000313" key="5">
    <source>
        <dbReference type="Proteomes" id="UP001153069"/>
    </source>
</evidence>
<keyword evidence="2" id="KW-0677">Repeat</keyword>
<dbReference type="Pfam" id="PF00400">
    <property type="entry name" value="WD40"/>
    <property type="match status" value="7"/>
</dbReference>
<feature type="repeat" description="WD" evidence="3">
    <location>
        <begin position="306"/>
        <end position="347"/>
    </location>
</feature>
<evidence type="ECO:0000256" key="3">
    <source>
        <dbReference type="PROSITE-ProRule" id="PRU00221"/>
    </source>
</evidence>
<protein>
    <submittedName>
        <fullName evidence="4">WD-40 repeat protein</fullName>
    </submittedName>
</protein>
<keyword evidence="1 3" id="KW-0853">WD repeat</keyword>
<feature type="repeat" description="WD" evidence="3">
    <location>
        <begin position="348"/>
        <end position="389"/>
    </location>
</feature>
<evidence type="ECO:0000256" key="1">
    <source>
        <dbReference type="ARBA" id="ARBA00022574"/>
    </source>
</evidence>
<feature type="repeat" description="WD" evidence="3">
    <location>
        <begin position="444"/>
        <end position="471"/>
    </location>
</feature>
<dbReference type="EMBL" id="CAICTM010000601">
    <property type="protein sequence ID" value="CAB9513612.1"/>
    <property type="molecule type" value="Genomic_DNA"/>
</dbReference>
<dbReference type="OrthoDB" id="202197at2759"/>
<dbReference type="PANTHER" id="PTHR44019:SF8">
    <property type="entry name" value="POC1 CENTRIOLAR PROTEIN HOMOLOG"/>
    <property type="match status" value="1"/>
</dbReference>
<feature type="repeat" description="WD" evidence="3">
    <location>
        <begin position="262"/>
        <end position="305"/>
    </location>
</feature>
<dbReference type="PRINTS" id="PR00320">
    <property type="entry name" value="GPROTEINBRPT"/>
</dbReference>
<comment type="caution">
    <text evidence="4">The sequence shown here is derived from an EMBL/GenBank/DDBJ whole genome shotgun (WGS) entry which is preliminary data.</text>
</comment>
<feature type="repeat" description="WD" evidence="3">
    <location>
        <begin position="472"/>
        <end position="505"/>
    </location>
</feature>
<keyword evidence="5" id="KW-1185">Reference proteome</keyword>
<dbReference type="PANTHER" id="PTHR44019">
    <property type="entry name" value="WD REPEAT-CONTAINING PROTEIN 55"/>
    <property type="match status" value="1"/>
</dbReference>
<sequence>MSTPNQTDDVEYQYKLINRWIQMDIRRIDAKKRVNGDLKMARDKLGLVQLSVSSSAPMTSSANLRILRVVRDCAAKAWKAVRDPKDKITSLSILVITNYHLAAAVESTNHCNWKAGKQETFSLLSKHLSDLPELHKAAKEEMEPSFFNKFKDKEKQWRLLELYARLMSHVNALRPQSMSDDLPKFYNVESAVLKSCPQFRQKSLDLRFAHFEQPLLRGNLTGHDNKIQCCTVYQNGKRALTGSYDNTLKVWNLSTGKLLRTLAGHTEWVSCCAVLGGDSSKRALSGSHDRSLRVWDLVTGKQLKKFQGHNTGVLCCASFLNGKRAISGGSDNHLRLWNIATGKQLMVLEGHTGWIRCCAVTEDSKRALSGADDKTLRLWDLASGAQLRKLEGHNGPSWCCAFFEDGTRAISGHDFKAMMWDLETGLEQMTLTGQRNVECCALFPDGKRALTGSLDKTLIVWDLTEGADILTIDQHTEAVRCCAIFHDGNRFISGSDDKTLKMWDMPDRVLPNFWLDRMTSSFGSVGTNWD</sequence>
<feature type="repeat" description="WD" evidence="3">
    <location>
        <begin position="220"/>
        <end position="261"/>
    </location>
</feature>
<dbReference type="InterPro" id="IPR001680">
    <property type="entry name" value="WD40_rpt"/>
</dbReference>
<accession>A0A9N8HI47</accession>
<dbReference type="AlphaFoldDB" id="A0A9N8HI47"/>
<dbReference type="PROSITE" id="PS50294">
    <property type="entry name" value="WD_REPEATS_REGION"/>
    <property type="match status" value="4"/>
</dbReference>
<dbReference type="CDD" id="cd00200">
    <property type="entry name" value="WD40"/>
    <property type="match status" value="1"/>
</dbReference>
<dbReference type="Proteomes" id="UP001153069">
    <property type="component" value="Unassembled WGS sequence"/>
</dbReference>
<dbReference type="PROSITE" id="PS00678">
    <property type="entry name" value="WD_REPEATS_1"/>
    <property type="match status" value="5"/>
</dbReference>
<dbReference type="PROSITE" id="PS50082">
    <property type="entry name" value="WD_REPEATS_2"/>
    <property type="match status" value="6"/>
</dbReference>
<gene>
    <name evidence="4" type="ORF">SEMRO_602_G173720.1</name>
</gene>
<evidence type="ECO:0000256" key="2">
    <source>
        <dbReference type="ARBA" id="ARBA00022737"/>
    </source>
</evidence>
<reference evidence="4" key="1">
    <citation type="submission" date="2020-06" db="EMBL/GenBank/DDBJ databases">
        <authorList>
            <consortium name="Plant Systems Biology data submission"/>
        </authorList>
    </citation>
    <scope>NUCLEOTIDE SEQUENCE</scope>
    <source>
        <strain evidence="4">D6</strain>
    </source>
</reference>
<dbReference type="InterPro" id="IPR015943">
    <property type="entry name" value="WD40/YVTN_repeat-like_dom_sf"/>
</dbReference>
<proteinExistence type="predicted"/>
<dbReference type="InterPro" id="IPR036322">
    <property type="entry name" value="WD40_repeat_dom_sf"/>
</dbReference>
<name>A0A9N8HI47_9STRA</name>
<dbReference type="Gene3D" id="2.130.10.10">
    <property type="entry name" value="YVTN repeat-like/Quinoprotein amine dehydrogenase"/>
    <property type="match status" value="2"/>
</dbReference>